<evidence type="ECO:0000313" key="2">
    <source>
        <dbReference type="EMBL" id="MFC7308921.1"/>
    </source>
</evidence>
<dbReference type="InterPro" id="IPR003346">
    <property type="entry name" value="Transposase_20"/>
</dbReference>
<dbReference type="PANTHER" id="PTHR33055">
    <property type="entry name" value="TRANSPOSASE FOR INSERTION SEQUENCE ELEMENT IS1111A"/>
    <property type="match status" value="1"/>
</dbReference>
<name>A0ABW2JRW4_9ACTN</name>
<accession>A0ABW2JRW4</accession>
<evidence type="ECO:0000259" key="1">
    <source>
        <dbReference type="Pfam" id="PF02371"/>
    </source>
</evidence>
<gene>
    <name evidence="2" type="ORF">ACFQVC_32520</name>
</gene>
<dbReference type="Proteomes" id="UP001596523">
    <property type="component" value="Unassembled WGS sequence"/>
</dbReference>
<sequence length="82" mass="8696">MRGLARELVGEIRRLDRRIVSAAEQITTAVSESGTTLPELHGIGDLLAAKILTRTVGVDSFRSASDFASYCGVAPFEVSSGD</sequence>
<reference evidence="3" key="1">
    <citation type="journal article" date="2019" name="Int. J. Syst. Evol. Microbiol.">
        <title>The Global Catalogue of Microorganisms (GCM) 10K type strain sequencing project: providing services to taxonomists for standard genome sequencing and annotation.</title>
        <authorList>
            <consortium name="The Broad Institute Genomics Platform"/>
            <consortium name="The Broad Institute Genome Sequencing Center for Infectious Disease"/>
            <person name="Wu L."/>
            <person name="Ma J."/>
        </authorList>
    </citation>
    <scope>NUCLEOTIDE SEQUENCE [LARGE SCALE GENOMIC DNA]</scope>
    <source>
        <strain evidence="3">SYNS20</strain>
    </source>
</reference>
<keyword evidence="3" id="KW-1185">Reference proteome</keyword>
<dbReference type="EMBL" id="JBHTCF010000018">
    <property type="protein sequence ID" value="MFC7308921.1"/>
    <property type="molecule type" value="Genomic_DNA"/>
</dbReference>
<organism evidence="2 3">
    <name type="scientific">Streptomyces monticola</name>
    <dbReference type="NCBI Taxonomy" id="2666263"/>
    <lineage>
        <taxon>Bacteria</taxon>
        <taxon>Bacillati</taxon>
        <taxon>Actinomycetota</taxon>
        <taxon>Actinomycetes</taxon>
        <taxon>Kitasatosporales</taxon>
        <taxon>Streptomycetaceae</taxon>
        <taxon>Streptomyces</taxon>
    </lineage>
</organism>
<proteinExistence type="predicted"/>
<dbReference type="RefSeq" id="WP_381837360.1">
    <property type="nucleotide sequence ID" value="NZ_JBHTCF010000018.1"/>
</dbReference>
<protein>
    <submittedName>
        <fullName evidence="2">Transposase</fullName>
    </submittedName>
</protein>
<comment type="caution">
    <text evidence="2">The sequence shown here is derived from an EMBL/GenBank/DDBJ whole genome shotgun (WGS) entry which is preliminary data.</text>
</comment>
<feature type="domain" description="Transposase IS116/IS110/IS902 C-terminal" evidence="1">
    <location>
        <begin position="37"/>
        <end position="82"/>
    </location>
</feature>
<dbReference type="Pfam" id="PF02371">
    <property type="entry name" value="Transposase_20"/>
    <property type="match status" value="1"/>
</dbReference>
<dbReference type="PANTHER" id="PTHR33055:SF16">
    <property type="entry name" value="TRANSPOSASE FOR INSERTION SEQUENCE ELEMENT IS1547"/>
    <property type="match status" value="1"/>
</dbReference>
<evidence type="ECO:0000313" key="3">
    <source>
        <dbReference type="Proteomes" id="UP001596523"/>
    </source>
</evidence>
<dbReference type="InterPro" id="IPR047650">
    <property type="entry name" value="Transpos_IS110"/>
</dbReference>